<dbReference type="PANTHER" id="PTHR33164:SF43">
    <property type="entry name" value="HTH-TYPE TRANSCRIPTIONAL REPRESSOR YETL"/>
    <property type="match status" value="1"/>
</dbReference>
<dbReference type="PANTHER" id="PTHR33164">
    <property type="entry name" value="TRANSCRIPTIONAL REGULATOR, MARR FAMILY"/>
    <property type="match status" value="1"/>
</dbReference>
<dbReference type="RefSeq" id="WP_129017860.1">
    <property type="nucleotide sequence ID" value="NZ_SDDZ01000007.1"/>
</dbReference>
<evidence type="ECO:0000313" key="2">
    <source>
        <dbReference type="EMBL" id="RXJ49459.1"/>
    </source>
</evidence>
<dbReference type="InterPro" id="IPR000835">
    <property type="entry name" value="HTH_MarR-typ"/>
</dbReference>
<gene>
    <name evidence="2" type="ORF">ESZ48_12680</name>
</gene>
<feature type="domain" description="HTH marR-type" evidence="1">
    <location>
        <begin position="1"/>
        <end position="151"/>
    </location>
</feature>
<dbReference type="GO" id="GO:0003700">
    <property type="term" value="F:DNA-binding transcription factor activity"/>
    <property type="evidence" value="ECO:0007669"/>
    <property type="project" value="InterPro"/>
</dbReference>
<dbReference type="Gene3D" id="1.10.10.10">
    <property type="entry name" value="Winged helix-like DNA-binding domain superfamily/Winged helix DNA-binding domain"/>
    <property type="match status" value="1"/>
</dbReference>
<protein>
    <submittedName>
        <fullName evidence="2">MarR family transcriptional regulator</fullName>
    </submittedName>
</protein>
<dbReference type="InterPro" id="IPR036390">
    <property type="entry name" value="WH_DNA-bd_sf"/>
</dbReference>
<dbReference type="Proteomes" id="UP000289792">
    <property type="component" value="Unassembled WGS sequence"/>
</dbReference>
<dbReference type="PRINTS" id="PR00598">
    <property type="entry name" value="HTHMARR"/>
</dbReference>
<sequence>MKELEDILLTTSQIPLAKKTVLNISYTSNIIRDSISNILKPFDISIEQFNVLRILRGQKGKPTNLQDIQGRMVSKMSNTTRLVDKLILKGYVERFICEENRRKVEIFITPKGLEFLTEIDPKVEATETDITSPLSQEELKTLNSLLTKLRD</sequence>
<evidence type="ECO:0000313" key="3">
    <source>
        <dbReference type="Proteomes" id="UP000289792"/>
    </source>
</evidence>
<evidence type="ECO:0000259" key="1">
    <source>
        <dbReference type="PROSITE" id="PS50995"/>
    </source>
</evidence>
<dbReference type="OrthoDB" id="763883at2"/>
<dbReference type="AlphaFoldDB" id="A0A4Q0XHJ1"/>
<dbReference type="PROSITE" id="PS50995">
    <property type="entry name" value="HTH_MARR_2"/>
    <property type="match status" value="1"/>
</dbReference>
<dbReference type="GO" id="GO:0006950">
    <property type="term" value="P:response to stress"/>
    <property type="evidence" value="ECO:0007669"/>
    <property type="project" value="TreeGrafter"/>
</dbReference>
<name>A0A4Q0XHJ1_9FLAO</name>
<dbReference type="Pfam" id="PF01047">
    <property type="entry name" value="MarR"/>
    <property type="match status" value="1"/>
</dbReference>
<keyword evidence="3" id="KW-1185">Reference proteome</keyword>
<dbReference type="InterPro" id="IPR036388">
    <property type="entry name" value="WH-like_DNA-bd_sf"/>
</dbReference>
<dbReference type="EMBL" id="SDDZ01000007">
    <property type="protein sequence ID" value="RXJ49459.1"/>
    <property type="molecule type" value="Genomic_DNA"/>
</dbReference>
<dbReference type="SMART" id="SM00347">
    <property type="entry name" value="HTH_MARR"/>
    <property type="match status" value="1"/>
</dbReference>
<dbReference type="SUPFAM" id="SSF46785">
    <property type="entry name" value="Winged helix' DNA-binding domain"/>
    <property type="match status" value="1"/>
</dbReference>
<comment type="caution">
    <text evidence="2">The sequence shown here is derived from an EMBL/GenBank/DDBJ whole genome shotgun (WGS) entry which is preliminary data.</text>
</comment>
<organism evidence="2 3">
    <name type="scientific">Gelidibacter gilvus</name>
    <dbReference type="NCBI Taxonomy" id="59602"/>
    <lineage>
        <taxon>Bacteria</taxon>
        <taxon>Pseudomonadati</taxon>
        <taxon>Bacteroidota</taxon>
        <taxon>Flavobacteriia</taxon>
        <taxon>Flavobacteriales</taxon>
        <taxon>Flavobacteriaceae</taxon>
        <taxon>Gelidibacter</taxon>
    </lineage>
</organism>
<proteinExistence type="predicted"/>
<reference evidence="2 3" key="1">
    <citation type="submission" date="2019-01" db="EMBL/GenBank/DDBJ databases">
        <title>Genome sequence of the Antarctic species Gelidibacter gilvus ACAM 158(T).</title>
        <authorList>
            <person name="Bowman J.P."/>
        </authorList>
    </citation>
    <scope>NUCLEOTIDE SEQUENCE [LARGE SCALE GENOMIC DNA]</scope>
    <source>
        <strain evidence="2 3">IC158</strain>
    </source>
</reference>
<dbReference type="InterPro" id="IPR039422">
    <property type="entry name" value="MarR/SlyA-like"/>
</dbReference>
<accession>A0A4Q0XHJ1</accession>